<proteinExistence type="predicted"/>
<gene>
    <name evidence="1" type="ordered locus">NWMN_1218</name>
</gene>
<dbReference type="AlphaFoldDB" id="A0A0H3K8G3"/>
<evidence type="ECO:0000313" key="2">
    <source>
        <dbReference type="Proteomes" id="UP000006386"/>
    </source>
</evidence>
<organism evidence="1 2">
    <name type="scientific">Staphylococcus aureus (strain Newman)</name>
    <dbReference type="NCBI Taxonomy" id="426430"/>
    <lineage>
        <taxon>Bacteria</taxon>
        <taxon>Bacillati</taxon>
        <taxon>Bacillota</taxon>
        <taxon>Bacilli</taxon>
        <taxon>Bacillales</taxon>
        <taxon>Staphylococcaceae</taxon>
        <taxon>Staphylococcus</taxon>
    </lineage>
</organism>
<protein>
    <submittedName>
        <fullName evidence="1">Uncharacterized protein</fullName>
    </submittedName>
</protein>
<dbReference type="Proteomes" id="UP000006386">
    <property type="component" value="Chromosome"/>
</dbReference>
<accession>A0A0H3K8G3</accession>
<reference evidence="1 2" key="1">
    <citation type="journal article" date="2008" name="J. Bacteriol.">
        <title>Genome sequence of Staphylococcus aureus strain Newman and comparative analysis of staphylococcal genomes: polymorphism and evolution of two major pathogenicity islands.</title>
        <authorList>
            <person name="Baba T."/>
            <person name="Bae T."/>
            <person name="Schneewind O."/>
            <person name="Takeuchi F."/>
            <person name="Hiramatsu K."/>
        </authorList>
    </citation>
    <scope>NUCLEOTIDE SEQUENCE [LARGE SCALE GENOMIC DNA]</scope>
    <source>
        <strain evidence="1 2">Newman</strain>
    </source>
</reference>
<name>A0A0H3K8G3_STAAE</name>
<sequence length="25" mass="3045">MNNLTLETAEKLYNYQKQLEIMIED</sequence>
<dbReference type="EMBL" id="AP009351">
    <property type="protein sequence ID" value="BAF67490.1"/>
    <property type="molecule type" value="Genomic_DNA"/>
</dbReference>
<dbReference type="KEGG" id="sae:NWMN_1218"/>
<dbReference type="HOGENOM" id="CLU_3419211_0_0_9"/>
<evidence type="ECO:0000313" key="1">
    <source>
        <dbReference type="EMBL" id="BAF67490.1"/>
    </source>
</evidence>